<keyword evidence="1" id="KW-0812">Transmembrane</keyword>
<evidence type="ECO:0008006" key="4">
    <source>
        <dbReference type="Google" id="ProtNLM"/>
    </source>
</evidence>
<feature type="transmembrane region" description="Helical" evidence="1">
    <location>
        <begin position="191"/>
        <end position="210"/>
    </location>
</feature>
<reference evidence="2 3" key="1">
    <citation type="submission" date="2018-11" db="EMBL/GenBank/DDBJ databases">
        <authorList>
            <person name="Zhou Z."/>
            <person name="Wang G."/>
        </authorList>
    </citation>
    <scope>NUCLEOTIDE SEQUENCE [LARGE SCALE GENOMIC DNA]</scope>
    <source>
        <strain evidence="2 3">KCTC42998</strain>
    </source>
</reference>
<comment type="caution">
    <text evidence="2">The sequence shown here is derived from an EMBL/GenBank/DDBJ whole genome shotgun (WGS) entry which is preliminary data.</text>
</comment>
<accession>A0A3P1CF15</accession>
<protein>
    <recommendedName>
        <fullName evidence="4">Glycosyltransferase RgtA/B/C/D-like domain-containing protein</fullName>
    </recommendedName>
</protein>
<keyword evidence="1" id="KW-0472">Membrane</keyword>
<evidence type="ECO:0000256" key="1">
    <source>
        <dbReference type="SAM" id="Phobius"/>
    </source>
</evidence>
<organism evidence="2 3">
    <name type="scientific">Larkinella knui</name>
    <dbReference type="NCBI Taxonomy" id="2025310"/>
    <lineage>
        <taxon>Bacteria</taxon>
        <taxon>Pseudomonadati</taxon>
        <taxon>Bacteroidota</taxon>
        <taxon>Cytophagia</taxon>
        <taxon>Cytophagales</taxon>
        <taxon>Spirosomataceae</taxon>
        <taxon>Larkinella</taxon>
    </lineage>
</organism>
<feature type="transmembrane region" description="Helical" evidence="1">
    <location>
        <begin position="157"/>
        <end position="179"/>
    </location>
</feature>
<feature type="transmembrane region" description="Helical" evidence="1">
    <location>
        <begin position="222"/>
        <end position="244"/>
    </location>
</feature>
<feature type="transmembrane region" description="Helical" evidence="1">
    <location>
        <begin position="329"/>
        <end position="347"/>
    </location>
</feature>
<name>A0A3P1CF15_9BACT</name>
<sequence>MLMAIPIVCFALFVFIYSVNIPWFDDLEAFVGFLLTYLRADTLTEKWAELLRPNNEHRILFAKLTTVSLYSLTGTLNFRWLIGVAFLCLLGMVAVLYRVFRRSALPALYFLPVLLILLQPQYYGTSVWAITALQHEAVLFFMLTALYWLASGTGGRFGLAILIQLLASFSMGNGLFGWIAGGAILVAQRQYARLGIWIGISVGAILFYFHDYASPQGNESSLSFLLHNPHIVFLGFFTFIGGLFDFFPDAPIFRRSILPTLFGFIVGAGVFVVLKPMVLTFLRTSPQPRSSTFSRQQYFFIGAYALLFVNAAVVAILRPRFGYDVMLVSNYMIYPALLVSLLYLSLLNQTRSGVGQFRWLQIGVIFGGMIWAVSYGRFWPRVAQKNQALQAQAFNQKYNGIGLGATLGTPFARLAKDMMDQAVRTGIYQYPTAFYSPFESQFRTAPVNPDPSLKITVTEFPDHYLIQSPDWYLPAETRRICLVARSDQQTYLFPSNAPFVWSRFYANRQNVIGIQASVLKNALPPGTYRLGFVAAPAETPVRFSDQKLSIQ</sequence>
<keyword evidence="1" id="KW-1133">Transmembrane helix</keyword>
<feature type="transmembrane region" description="Helical" evidence="1">
    <location>
        <begin position="78"/>
        <end position="97"/>
    </location>
</feature>
<gene>
    <name evidence="2" type="ORF">EHT87_22825</name>
</gene>
<dbReference type="Proteomes" id="UP000274271">
    <property type="component" value="Unassembled WGS sequence"/>
</dbReference>
<evidence type="ECO:0000313" key="2">
    <source>
        <dbReference type="EMBL" id="RRB11902.1"/>
    </source>
</evidence>
<feature type="transmembrane region" description="Helical" evidence="1">
    <location>
        <begin position="256"/>
        <end position="278"/>
    </location>
</feature>
<feature type="transmembrane region" description="Helical" evidence="1">
    <location>
        <begin position="104"/>
        <end position="122"/>
    </location>
</feature>
<keyword evidence="3" id="KW-1185">Reference proteome</keyword>
<dbReference type="OrthoDB" id="938262at2"/>
<feature type="transmembrane region" description="Helical" evidence="1">
    <location>
        <begin position="359"/>
        <end position="379"/>
    </location>
</feature>
<dbReference type="EMBL" id="RQJP01000005">
    <property type="protein sequence ID" value="RRB11902.1"/>
    <property type="molecule type" value="Genomic_DNA"/>
</dbReference>
<feature type="transmembrane region" description="Helical" evidence="1">
    <location>
        <begin position="298"/>
        <end position="317"/>
    </location>
</feature>
<proteinExistence type="predicted"/>
<evidence type="ECO:0000313" key="3">
    <source>
        <dbReference type="Proteomes" id="UP000274271"/>
    </source>
</evidence>
<dbReference type="AlphaFoldDB" id="A0A3P1CF15"/>